<accession>A0A3P3QT10</accession>
<keyword evidence="4" id="KW-1185">Reference proteome</keyword>
<dbReference type="RefSeq" id="WP_128675083.1">
    <property type="nucleotide sequence ID" value="NZ_RRCO01000007.1"/>
</dbReference>
<feature type="domain" description="SseB protein N-terminal" evidence="1">
    <location>
        <begin position="143"/>
        <end position="257"/>
    </location>
</feature>
<sequence>MFWDKIKDAFSSEKSVDDKKNKPVETGKNRFTMLVSGCKDTGSIILEGDVHGTVGKEEVTVLFKSGKVSHLKIAKIADSAGNDLEIIKDSYANIGFEHIDESDDFKYALLTNIEFQIESDVNKAVENPYILGLLYEYDNYYKDEDFVNLFFREMVSAHYLLPIHMSGDFKGSGETVLKKDTKINIYGINLEGGVNALPVFTDWTALKNWADKGPANWKQETIIVRFPDILGCLKNGGGFIINPYGPQSFYMNSENINNIVNSPGYQSQFGEAKIERKVAKGGEQNLLVYPADNEEVSAIKRRLINFGNTHSEIKLIDMMLRVDEEGIKSYLIIMDIDDEDVRKYYKEVYDSCRDLLREVVYLDFATLEQADFAKNMMTKQPLYKKN</sequence>
<dbReference type="EMBL" id="RRCO01000007">
    <property type="protein sequence ID" value="RRJ24374.1"/>
    <property type="molecule type" value="Genomic_DNA"/>
</dbReference>
<protein>
    <submittedName>
        <fullName evidence="3">Enhanced serine sensitivity protein SseB</fullName>
    </submittedName>
</protein>
<evidence type="ECO:0000313" key="4">
    <source>
        <dbReference type="Proteomes" id="UP000272490"/>
    </source>
</evidence>
<dbReference type="AlphaFoldDB" id="A0A3P3QT10"/>
<dbReference type="InterPro" id="IPR027945">
    <property type="entry name" value="SseB_C"/>
</dbReference>
<evidence type="ECO:0000313" key="3">
    <source>
        <dbReference type="EMBL" id="RRJ24374.1"/>
    </source>
</evidence>
<gene>
    <name evidence="3" type="ORF">EHV10_13405</name>
</gene>
<organism evidence="3 4">
    <name type="scientific">Lachnoanaerobaculum gingivalis</name>
    <dbReference type="NCBI Taxonomy" id="2490855"/>
    <lineage>
        <taxon>Bacteria</taxon>
        <taxon>Bacillati</taxon>
        <taxon>Bacillota</taxon>
        <taxon>Clostridia</taxon>
        <taxon>Lachnospirales</taxon>
        <taxon>Lachnospiraceae</taxon>
        <taxon>Lachnoanaerobaculum</taxon>
    </lineage>
</organism>
<proteinExistence type="predicted"/>
<feature type="domain" description="SseB protein C-terminal" evidence="2">
    <location>
        <begin position="286"/>
        <end position="385"/>
    </location>
</feature>
<dbReference type="Pfam" id="PF14581">
    <property type="entry name" value="SseB_C"/>
    <property type="match status" value="1"/>
</dbReference>
<evidence type="ECO:0000259" key="1">
    <source>
        <dbReference type="Pfam" id="PF07179"/>
    </source>
</evidence>
<reference evidence="3 4" key="1">
    <citation type="submission" date="2018-11" db="EMBL/GenBank/DDBJ databases">
        <title>Genome sequencing of Lachnoanaerobaculum sp. KCOM 2030 (= ChDC B114).</title>
        <authorList>
            <person name="Kook J.-K."/>
            <person name="Park S.-N."/>
            <person name="Lim Y.K."/>
        </authorList>
    </citation>
    <scope>NUCLEOTIDE SEQUENCE [LARGE SCALE GENOMIC DNA]</scope>
    <source>
        <strain evidence="3 4">KCOM 2030</strain>
    </source>
</reference>
<dbReference type="InterPro" id="IPR009839">
    <property type="entry name" value="SseB_N"/>
</dbReference>
<dbReference type="OrthoDB" id="2020151at2"/>
<evidence type="ECO:0000259" key="2">
    <source>
        <dbReference type="Pfam" id="PF14581"/>
    </source>
</evidence>
<dbReference type="Pfam" id="PF07179">
    <property type="entry name" value="SseB"/>
    <property type="match status" value="1"/>
</dbReference>
<name>A0A3P3QT10_9FIRM</name>
<dbReference type="Proteomes" id="UP000272490">
    <property type="component" value="Unassembled WGS sequence"/>
</dbReference>
<comment type="caution">
    <text evidence="3">The sequence shown here is derived from an EMBL/GenBank/DDBJ whole genome shotgun (WGS) entry which is preliminary data.</text>
</comment>